<dbReference type="InterPro" id="IPR001455">
    <property type="entry name" value="TusA-like"/>
</dbReference>
<keyword evidence="4" id="KW-1185">Reference proteome</keyword>
<dbReference type="PANTHER" id="PTHR33279">
    <property type="entry name" value="SULFUR CARRIER PROTEIN YEDF-RELATED"/>
    <property type="match status" value="1"/>
</dbReference>
<dbReference type="PROSITE" id="PS01148">
    <property type="entry name" value="UPF0033"/>
    <property type="match status" value="1"/>
</dbReference>
<dbReference type="AlphaFoldDB" id="A0A0P9D7M3"/>
<proteinExistence type="inferred from homology"/>
<dbReference type="EMBL" id="LJCR01000984">
    <property type="protein sequence ID" value="KPV51282.1"/>
    <property type="molecule type" value="Genomic_DNA"/>
</dbReference>
<dbReference type="SUPFAM" id="SSF64307">
    <property type="entry name" value="SirA-like"/>
    <property type="match status" value="1"/>
</dbReference>
<dbReference type="InterPro" id="IPR036868">
    <property type="entry name" value="TusA-like_sf"/>
</dbReference>
<evidence type="ECO:0000259" key="2">
    <source>
        <dbReference type="PROSITE" id="PS01148"/>
    </source>
</evidence>
<gene>
    <name evidence="3" type="ORF">SE17_22110</name>
</gene>
<reference evidence="3 4" key="1">
    <citation type="submission" date="2015-09" db="EMBL/GenBank/DDBJ databases">
        <title>Draft genome sequence of Kouleothrix aurantiaca JCM 19913.</title>
        <authorList>
            <person name="Hemp J."/>
        </authorList>
    </citation>
    <scope>NUCLEOTIDE SEQUENCE [LARGE SCALE GENOMIC DNA]</scope>
    <source>
        <strain evidence="3 4">COM-B</strain>
    </source>
</reference>
<dbReference type="CDD" id="cd00291">
    <property type="entry name" value="SirA_YedF_YeeD"/>
    <property type="match status" value="1"/>
</dbReference>
<feature type="domain" description="UPF0033" evidence="2">
    <location>
        <begin position="13"/>
        <end position="37"/>
    </location>
</feature>
<dbReference type="Pfam" id="PF01206">
    <property type="entry name" value="TusA"/>
    <property type="match status" value="1"/>
</dbReference>
<evidence type="ECO:0000313" key="4">
    <source>
        <dbReference type="Proteomes" id="UP000050509"/>
    </source>
</evidence>
<dbReference type="PANTHER" id="PTHR33279:SF2">
    <property type="entry name" value="SULFUR CARRIER PROTEIN TUSA"/>
    <property type="match status" value="1"/>
</dbReference>
<dbReference type="Proteomes" id="UP000050509">
    <property type="component" value="Unassembled WGS sequence"/>
</dbReference>
<sequence length="82" mass="9075">MDTATEQVYDKEIDARGSFCPGPLLELIRGLKCIPIGGVVAVLTSDPESEKDIPLWVKKVGHRLVEARAEQDATRFIVCKLH</sequence>
<comment type="caution">
    <text evidence="3">The sequence shown here is derived from an EMBL/GenBank/DDBJ whole genome shotgun (WGS) entry which is preliminary data.</text>
</comment>
<name>A0A0P9D7M3_9CHLR</name>
<evidence type="ECO:0000256" key="1">
    <source>
        <dbReference type="ARBA" id="ARBA00008984"/>
    </source>
</evidence>
<accession>A0A0P9D7M3</accession>
<dbReference type="Gene3D" id="3.30.110.40">
    <property type="entry name" value="TusA-like domain"/>
    <property type="match status" value="1"/>
</dbReference>
<organism evidence="3 4">
    <name type="scientific">Kouleothrix aurantiaca</name>
    <dbReference type="NCBI Taxonomy" id="186479"/>
    <lineage>
        <taxon>Bacteria</taxon>
        <taxon>Bacillati</taxon>
        <taxon>Chloroflexota</taxon>
        <taxon>Chloroflexia</taxon>
        <taxon>Chloroflexales</taxon>
        <taxon>Roseiflexineae</taxon>
        <taxon>Roseiflexaceae</taxon>
        <taxon>Kouleothrix</taxon>
    </lineage>
</organism>
<protein>
    <submittedName>
        <fullName evidence="3">Preprotein translocase subunit TatB</fullName>
    </submittedName>
</protein>
<evidence type="ECO:0000313" key="3">
    <source>
        <dbReference type="EMBL" id="KPV51282.1"/>
    </source>
</evidence>
<comment type="similarity">
    <text evidence="1">Belongs to the sulfur carrier protein TusA family.</text>
</comment>